<organism evidence="2 3">
    <name type="scientific">Sphingobacterium humi</name>
    <dbReference type="NCBI Taxonomy" id="1796905"/>
    <lineage>
        <taxon>Bacteria</taxon>
        <taxon>Pseudomonadati</taxon>
        <taxon>Bacteroidota</taxon>
        <taxon>Sphingobacteriia</taxon>
        <taxon>Sphingobacteriales</taxon>
        <taxon>Sphingobacteriaceae</taxon>
        <taxon>Sphingobacterium</taxon>
    </lineage>
</organism>
<keyword evidence="1" id="KW-0732">Signal</keyword>
<dbReference type="EMBL" id="WSQA01000012">
    <property type="protein sequence ID" value="MVZ63303.1"/>
    <property type="molecule type" value="Genomic_DNA"/>
</dbReference>
<dbReference type="Pfam" id="PF26622">
    <property type="entry name" value="DUF8199"/>
    <property type="match status" value="1"/>
</dbReference>
<sequence length="144" mass="16693">MRKIVAIMLLMIYSVCSTGATIYMHHCGKRTLISLMDEAEVTHQQCPFCVEHHHNQDHSEADGSCCSDNDMCKDVQVELKNDTEQQQSSYQQLFHFYPAIVVLPWISPFIAQWLEESKPQQIQATPPQWAYENPVYILNCTFRI</sequence>
<dbReference type="Proteomes" id="UP000435036">
    <property type="component" value="Unassembled WGS sequence"/>
</dbReference>
<name>A0A6N8L0N0_9SPHI</name>
<feature type="chain" id="PRO_5027061427" evidence="1">
    <location>
        <begin position="20"/>
        <end position="144"/>
    </location>
</feature>
<dbReference type="InterPro" id="IPR058512">
    <property type="entry name" value="DUF8199"/>
</dbReference>
<protein>
    <submittedName>
        <fullName evidence="2">Uncharacterized protein</fullName>
    </submittedName>
</protein>
<feature type="signal peptide" evidence="1">
    <location>
        <begin position="1"/>
        <end position="19"/>
    </location>
</feature>
<dbReference type="RefSeq" id="WP_160370024.1">
    <property type="nucleotide sequence ID" value="NZ_WSQA01000012.1"/>
</dbReference>
<proteinExistence type="predicted"/>
<evidence type="ECO:0000313" key="3">
    <source>
        <dbReference type="Proteomes" id="UP000435036"/>
    </source>
</evidence>
<accession>A0A6N8L0N0</accession>
<dbReference type="OrthoDB" id="710670at2"/>
<dbReference type="AlphaFoldDB" id="A0A6N8L0N0"/>
<comment type="caution">
    <text evidence="2">The sequence shown here is derived from an EMBL/GenBank/DDBJ whole genome shotgun (WGS) entry which is preliminary data.</text>
</comment>
<keyword evidence="3" id="KW-1185">Reference proteome</keyword>
<reference evidence="2 3" key="1">
    <citation type="submission" date="2019-12" db="EMBL/GenBank/DDBJ databases">
        <authorList>
            <person name="Dong K."/>
        </authorList>
    </citation>
    <scope>NUCLEOTIDE SEQUENCE [LARGE SCALE GENOMIC DNA]</scope>
    <source>
        <strain evidence="2 3">JCM 31225</strain>
    </source>
</reference>
<evidence type="ECO:0000313" key="2">
    <source>
        <dbReference type="EMBL" id="MVZ63303.1"/>
    </source>
</evidence>
<gene>
    <name evidence="2" type="ORF">GQF63_14830</name>
</gene>
<evidence type="ECO:0000256" key="1">
    <source>
        <dbReference type="SAM" id="SignalP"/>
    </source>
</evidence>